<sequence length="357" mass="41369">MLQGRQSELTFGDRLKISAFKNDSKKTTENVGFIVTDATKMFKMQINSTTQTSTMDITTTLVSTQLEQYTDQNIDKNLQYSKSPQSLSVTIRSRLLKGTVPGSHGYYMHDCEKIQIKHAEVLSLTDREKKRVTICVRNYLLDYNKGNAIWSGNKAEIRWNNHTFLDNRSSVLDIGGNTGIDASHIISLFKPKRYIILEPLKLYYDRLVKTFSSEHIVEVFQFGVGNKNVKLNISIIGRNGQGSSVFNKQTTNKKTTIQLFNITQIFVWLGFSCEKQLDLLTLNCEGCEFEVIEELLKTNILNYIKNIQFATHSTLKYLKDPKYRYCRIQELLSRTHTLSYQYKFIWESWKRQDLVKL</sequence>
<dbReference type="InterPro" id="IPR006342">
    <property type="entry name" value="FkbM_mtfrase"/>
</dbReference>
<evidence type="ECO:0000313" key="1">
    <source>
        <dbReference type="EMBL" id="CAC5420589.1"/>
    </source>
</evidence>
<accession>A0A6J8EIR9</accession>
<name>A0A6J8EIR9_MYTCO</name>
<dbReference type="Gene3D" id="3.40.50.150">
    <property type="entry name" value="Vaccinia Virus protein VP39"/>
    <property type="match status" value="1"/>
</dbReference>
<protein>
    <recommendedName>
        <fullName evidence="3">Methyltransferase FkbM domain-containing protein</fullName>
    </recommendedName>
</protein>
<dbReference type="InterPro" id="IPR029063">
    <property type="entry name" value="SAM-dependent_MTases_sf"/>
</dbReference>
<dbReference type="AlphaFoldDB" id="A0A6J8EIR9"/>
<gene>
    <name evidence="1" type="ORF">MCOR_52804</name>
</gene>
<organism evidence="1 2">
    <name type="scientific">Mytilus coruscus</name>
    <name type="common">Sea mussel</name>
    <dbReference type="NCBI Taxonomy" id="42192"/>
    <lineage>
        <taxon>Eukaryota</taxon>
        <taxon>Metazoa</taxon>
        <taxon>Spiralia</taxon>
        <taxon>Lophotrochozoa</taxon>
        <taxon>Mollusca</taxon>
        <taxon>Bivalvia</taxon>
        <taxon>Autobranchia</taxon>
        <taxon>Pteriomorphia</taxon>
        <taxon>Mytilida</taxon>
        <taxon>Mytiloidea</taxon>
        <taxon>Mytilidae</taxon>
        <taxon>Mytilinae</taxon>
        <taxon>Mytilus</taxon>
    </lineage>
</organism>
<dbReference type="NCBIfam" id="TIGR01444">
    <property type="entry name" value="fkbM_fam"/>
    <property type="match status" value="1"/>
</dbReference>
<evidence type="ECO:0000313" key="2">
    <source>
        <dbReference type="Proteomes" id="UP000507470"/>
    </source>
</evidence>
<dbReference type="SUPFAM" id="SSF53335">
    <property type="entry name" value="S-adenosyl-L-methionine-dependent methyltransferases"/>
    <property type="match status" value="1"/>
</dbReference>
<dbReference type="EMBL" id="CACVKT020009160">
    <property type="protein sequence ID" value="CAC5420589.1"/>
    <property type="molecule type" value="Genomic_DNA"/>
</dbReference>
<evidence type="ECO:0008006" key="3">
    <source>
        <dbReference type="Google" id="ProtNLM"/>
    </source>
</evidence>
<keyword evidence="2" id="KW-1185">Reference proteome</keyword>
<reference evidence="1 2" key="1">
    <citation type="submission" date="2020-06" db="EMBL/GenBank/DDBJ databases">
        <authorList>
            <person name="Li R."/>
            <person name="Bekaert M."/>
        </authorList>
    </citation>
    <scope>NUCLEOTIDE SEQUENCE [LARGE SCALE GENOMIC DNA]</scope>
    <source>
        <strain evidence="2">wild</strain>
    </source>
</reference>
<dbReference type="OrthoDB" id="40902at2759"/>
<dbReference type="Proteomes" id="UP000507470">
    <property type="component" value="Unassembled WGS sequence"/>
</dbReference>
<proteinExistence type="predicted"/>